<dbReference type="InterPro" id="IPR000182">
    <property type="entry name" value="GNAT_dom"/>
</dbReference>
<accession>A0A1G8GYC5</accession>
<dbReference type="PANTHER" id="PTHR43877">
    <property type="entry name" value="AMINOALKYLPHOSPHONATE N-ACETYLTRANSFERASE-RELATED-RELATED"/>
    <property type="match status" value="1"/>
</dbReference>
<reference evidence="3 4" key="1">
    <citation type="submission" date="2016-10" db="EMBL/GenBank/DDBJ databases">
        <authorList>
            <person name="de Groot N.N."/>
        </authorList>
    </citation>
    <scope>NUCLEOTIDE SEQUENCE [LARGE SCALE GENOMIC DNA]</scope>
    <source>
        <strain evidence="3 4">DSM 44892</strain>
    </source>
</reference>
<dbReference type="OrthoDB" id="8593648at2"/>
<dbReference type="InterPro" id="IPR016181">
    <property type="entry name" value="Acyl_CoA_acyltransferase"/>
</dbReference>
<keyword evidence="1 3" id="KW-0808">Transferase</keyword>
<evidence type="ECO:0000313" key="3">
    <source>
        <dbReference type="EMBL" id="SDH99403.1"/>
    </source>
</evidence>
<dbReference type="AlphaFoldDB" id="A0A1G8GYC5"/>
<evidence type="ECO:0000256" key="1">
    <source>
        <dbReference type="ARBA" id="ARBA00022679"/>
    </source>
</evidence>
<organism evidence="3 4">
    <name type="scientific">Rhodococcus triatomae</name>
    <dbReference type="NCBI Taxonomy" id="300028"/>
    <lineage>
        <taxon>Bacteria</taxon>
        <taxon>Bacillati</taxon>
        <taxon>Actinomycetota</taxon>
        <taxon>Actinomycetes</taxon>
        <taxon>Mycobacteriales</taxon>
        <taxon>Nocardiaceae</taxon>
        <taxon>Rhodococcus</taxon>
    </lineage>
</organism>
<dbReference type="EMBL" id="FNDN01000004">
    <property type="protein sequence ID" value="SDH99403.1"/>
    <property type="molecule type" value="Genomic_DNA"/>
</dbReference>
<dbReference type="RefSeq" id="WP_072737063.1">
    <property type="nucleotide sequence ID" value="NZ_CP048813.1"/>
</dbReference>
<dbReference type="CDD" id="cd04301">
    <property type="entry name" value="NAT_SF"/>
    <property type="match status" value="1"/>
</dbReference>
<evidence type="ECO:0000313" key="4">
    <source>
        <dbReference type="Proteomes" id="UP000183263"/>
    </source>
</evidence>
<dbReference type="InterPro" id="IPR050832">
    <property type="entry name" value="Bact_Acetyltransf"/>
</dbReference>
<keyword evidence="2" id="KW-0012">Acyltransferase</keyword>
<keyword evidence="4" id="KW-1185">Reference proteome</keyword>
<dbReference type="Gene3D" id="3.40.630.30">
    <property type="match status" value="1"/>
</dbReference>
<name>A0A1G8GYC5_9NOCA</name>
<dbReference type="SUPFAM" id="SSF55729">
    <property type="entry name" value="Acyl-CoA N-acyltransferases (Nat)"/>
    <property type="match status" value="1"/>
</dbReference>
<evidence type="ECO:0000256" key="2">
    <source>
        <dbReference type="ARBA" id="ARBA00023315"/>
    </source>
</evidence>
<proteinExistence type="predicted"/>
<gene>
    <name evidence="3" type="ORF">SAMN05444695_104246</name>
</gene>
<dbReference type="Proteomes" id="UP000183263">
    <property type="component" value="Unassembled WGS sequence"/>
</dbReference>
<protein>
    <submittedName>
        <fullName evidence="3">Acetyltransferase (GNAT) family protein</fullName>
    </submittedName>
</protein>
<dbReference type="GO" id="GO:0016747">
    <property type="term" value="F:acyltransferase activity, transferring groups other than amino-acyl groups"/>
    <property type="evidence" value="ECO:0007669"/>
    <property type="project" value="InterPro"/>
</dbReference>
<dbReference type="Pfam" id="PF00583">
    <property type="entry name" value="Acetyltransf_1"/>
    <property type="match status" value="1"/>
</dbReference>
<sequence>MSERTPDRDVVVRTFIDTDRPELLALFERAGEGSPSGTLWGHTESEAAVYLTPYMDLEPESLFVAVVDGELAGYLAGCTDSARFPSESERMEAAIRRYRLVFRRRPAAFFARSIADMVWAKLRRIPAAGEFQDARWPAHLHIDLVPEARGRGVGGALMRRWLDRLEALGVPGCHLQTLVENEGAVRFFESSGFVPHGEPRAVPGVRYRGNRVRQRDMVWTAP</sequence>
<dbReference type="PROSITE" id="PS51186">
    <property type="entry name" value="GNAT"/>
    <property type="match status" value="1"/>
</dbReference>